<dbReference type="Proteomes" id="UP000266723">
    <property type="component" value="Unassembled WGS sequence"/>
</dbReference>
<protein>
    <recommendedName>
        <fullName evidence="1">SAM-dependent methyltransferase RsmB-F/NOP2-type catalytic core domain-containing protein</fullName>
    </recommendedName>
</protein>
<proteinExistence type="predicted"/>
<evidence type="ECO:0000313" key="3">
    <source>
        <dbReference type="Proteomes" id="UP000266723"/>
    </source>
</evidence>
<dbReference type="Gene3D" id="3.40.50.150">
    <property type="entry name" value="Vaccinia Virus protein VP39"/>
    <property type="match status" value="1"/>
</dbReference>
<dbReference type="SUPFAM" id="SSF53335">
    <property type="entry name" value="S-adenosyl-L-methionine-dependent methyltransferases"/>
    <property type="match status" value="1"/>
</dbReference>
<dbReference type="EMBL" id="QGKV02000299">
    <property type="protein sequence ID" value="KAF3595494.1"/>
    <property type="molecule type" value="Genomic_DNA"/>
</dbReference>
<name>A0ABQ7EGY8_BRACR</name>
<comment type="caution">
    <text evidence="2">The sequence shown here is derived from an EMBL/GenBank/DDBJ whole genome shotgun (WGS) entry which is preliminary data.</text>
</comment>
<evidence type="ECO:0000259" key="1">
    <source>
        <dbReference type="Pfam" id="PF01189"/>
    </source>
</evidence>
<accession>A0ABQ7EGY8</accession>
<dbReference type="InterPro" id="IPR029063">
    <property type="entry name" value="SAM-dependent_MTases_sf"/>
</dbReference>
<keyword evidence="3" id="KW-1185">Reference proteome</keyword>
<dbReference type="InterPro" id="IPR023267">
    <property type="entry name" value="RCMT"/>
</dbReference>
<dbReference type="InterPro" id="IPR049560">
    <property type="entry name" value="MeTrfase_RsmB-F_NOP2_cat"/>
</dbReference>
<dbReference type="PANTHER" id="PTHR22807">
    <property type="entry name" value="NOP2 YEAST -RELATED NOL1/NOP2/FMU SUN DOMAIN-CONTAINING"/>
    <property type="match status" value="1"/>
</dbReference>
<dbReference type="Pfam" id="PF01189">
    <property type="entry name" value="Methyltr_RsmB-F"/>
    <property type="match status" value="1"/>
</dbReference>
<organism evidence="2 3">
    <name type="scientific">Brassica cretica</name>
    <name type="common">Mustard</name>
    <dbReference type="NCBI Taxonomy" id="69181"/>
    <lineage>
        <taxon>Eukaryota</taxon>
        <taxon>Viridiplantae</taxon>
        <taxon>Streptophyta</taxon>
        <taxon>Embryophyta</taxon>
        <taxon>Tracheophyta</taxon>
        <taxon>Spermatophyta</taxon>
        <taxon>Magnoliopsida</taxon>
        <taxon>eudicotyledons</taxon>
        <taxon>Gunneridae</taxon>
        <taxon>Pentapetalae</taxon>
        <taxon>rosids</taxon>
        <taxon>malvids</taxon>
        <taxon>Brassicales</taxon>
        <taxon>Brassicaceae</taxon>
        <taxon>Brassiceae</taxon>
        <taxon>Brassica</taxon>
    </lineage>
</organism>
<evidence type="ECO:0000313" key="2">
    <source>
        <dbReference type="EMBL" id="KAF3595494.1"/>
    </source>
</evidence>
<feature type="domain" description="SAM-dependent methyltransferase RsmB-F/NOP2-type catalytic core" evidence="1">
    <location>
        <begin position="68"/>
        <end position="111"/>
    </location>
</feature>
<dbReference type="PANTHER" id="PTHR22807:SF4">
    <property type="entry name" value="28S RRNA (CYTOSINE-C(5))-METHYLTRANSFERASE"/>
    <property type="match status" value="1"/>
</dbReference>
<sequence length="214" mass="24506">MQSKAGSYKDEIVTYLLMMPPDTDLHAHHLAMIGHLFLERQVQWLAAALHAARSRFGVTMLHVASFVKVHDACSAPGNKTINIAALMKGQGQIMARELHQERVKRLELTIKLAWCYQYPSLALFHHKQMQSFKPMFYIFACGWLSSQVLTDSSECVLCYVVTGTFKTVVFHVDNKNYNSMSHALSSEHLLMMDPVEDNERILHRFVDQHTEILM</sequence>
<gene>
    <name evidence="2" type="ORF">DY000_02025987</name>
</gene>
<reference evidence="2 3" key="1">
    <citation type="journal article" date="2020" name="BMC Genomics">
        <title>Intraspecific diversification of the crop wild relative Brassica cretica Lam. using demographic model selection.</title>
        <authorList>
            <person name="Kioukis A."/>
            <person name="Michalopoulou V.A."/>
            <person name="Briers L."/>
            <person name="Pirintsos S."/>
            <person name="Studholme D.J."/>
            <person name="Pavlidis P."/>
            <person name="Sarris P.F."/>
        </authorList>
    </citation>
    <scope>NUCLEOTIDE SEQUENCE [LARGE SCALE GENOMIC DNA]</scope>
    <source>
        <strain evidence="3">cv. PFS-1207/04</strain>
    </source>
</reference>